<keyword evidence="4 5" id="KW-0472">Membrane</keyword>
<name>R1EJC1_BOTPV</name>
<sequence>MSSPLLTKQCDKVTPECPVSGTIYGFYPSVGWNAFACAIFATCTIAQLIIGIRKRTWSYLLAVSLGSAPSPAPPTQLTPHSCLLESTGSIGMLLLSANPYSTRGFQLEIVCLTTAPAFLAAGIYLTLKHLVLAFGPHLSLIRPPALYTWLFVACDVVSIALQAGGSALAARQDVATIETAVNLIVAGMAFQVATLGIFFKNSIAMDTW</sequence>
<dbReference type="EMBL" id="KB916315">
    <property type="protein sequence ID" value="EOD47632.1"/>
    <property type="molecule type" value="Genomic_DNA"/>
</dbReference>
<proteinExistence type="predicted"/>
<feature type="transmembrane region" description="Helical" evidence="5">
    <location>
        <begin position="147"/>
        <end position="168"/>
    </location>
</feature>
<dbReference type="GO" id="GO:0005886">
    <property type="term" value="C:plasma membrane"/>
    <property type="evidence" value="ECO:0007669"/>
    <property type="project" value="TreeGrafter"/>
</dbReference>
<evidence type="ECO:0000256" key="2">
    <source>
        <dbReference type="ARBA" id="ARBA00022692"/>
    </source>
</evidence>
<feature type="transmembrane region" description="Helical" evidence="5">
    <location>
        <begin position="30"/>
        <end position="50"/>
    </location>
</feature>
<accession>R1EJC1</accession>
<dbReference type="OMA" id="NTHTHIM"/>
<keyword evidence="3 5" id="KW-1133">Transmembrane helix</keyword>
<dbReference type="Proteomes" id="UP000013521">
    <property type="component" value="Unassembled WGS sequence"/>
</dbReference>
<protein>
    <submittedName>
        <fullName evidence="6">Putative rta1 domain protein</fullName>
    </submittedName>
</protein>
<dbReference type="PANTHER" id="PTHR31465">
    <property type="entry name" value="PROTEIN RTA1-RELATED"/>
    <property type="match status" value="1"/>
</dbReference>
<organism evidence="6 7">
    <name type="scientific">Botryosphaeria parva (strain UCR-NP2)</name>
    <name type="common">Grapevine canker fungus</name>
    <name type="synonym">Neofusicoccum parvum</name>
    <dbReference type="NCBI Taxonomy" id="1287680"/>
    <lineage>
        <taxon>Eukaryota</taxon>
        <taxon>Fungi</taxon>
        <taxon>Dikarya</taxon>
        <taxon>Ascomycota</taxon>
        <taxon>Pezizomycotina</taxon>
        <taxon>Dothideomycetes</taxon>
        <taxon>Dothideomycetes incertae sedis</taxon>
        <taxon>Botryosphaeriales</taxon>
        <taxon>Botryosphaeriaceae</taxon>
        <taxon>Neofusicoccum</taxon>
    </lineage>
</organism>
<comment type="subcellular location">
    <subcellularLocation>
        <location evidence="1">Membrane</location>
        <topology evidence="1">Multi-pass membrane protein</topology>
    </subcellularLocation>
</comment>
<dbReference type="KEGG" id="npa:UCRNP2_5618"/>
<evidence type="ECO:0000256" key="4">
    <source>
        <dbReference type="ARBA" id="ARBA00023136"/>
    </source>
</evidence>
<dbReference type="OrthoDB" id="4521223at2759"/>
<dbReference type="AlphaFoldDB" id="R1EJC1"/>
<dbReference type="PANTHER" id="PTHR31465:SF8">
    <property type="entry name" value="DOMAIN PROTEIN, PUTATIVE (AFU_ORTHOLOGUE AFUA_6G14140)-RELATED"/>
    <property type="match status" value="1"/>
</dbReference>
<evidence type="ECO:0000313" key="7">
    <source>
        <dbReference type="Proteomes" id="UP000013521"/>
    </source>
</evidence>
<gene>
    <name evidence="6" type="ORF">UCRNP2_5618</name>
</gene>
<dbReference type="eggNOG" id="ENOG502QU4U">
    <property type="taxonomic scope" value="Eukaryota"/>
</dbReference>
<keyword evidence="2 5" id="KW-0812">Transmembrane</keyword>
<dbReference type="Pfam" id="PF04479">
    <property type="entry name" value="RTA1"/>
    <property type="match status" value="1"/>
</dbReference>
<dbReference type="HOGENOM" id="CLU_1320705_0_0_1"/>
<dbReference type="GO" id="GO:0000324">
    <property type="term" value="C:fungal-type vacuole"/>
    <property type="evidence" value="ECO:0007669"/>
    <property type="project" value="TreeGrafter"/>
</dbReference>
<evidence type="ECO:0000256" key="5">
    <source>
        <dbReference type="SAM" id="Phobius"/>
    </source>
</evidence>
<evidence type="ECO:0000256" key="1">
    <source>
        <dbReference type="ARBA" id="ARBA00004141"/>
    </source>
</evidence>
<evidence type="ECO:0000256" key="3">
    <source>
        <dbReference type="ARBA" id="ARBA00022989"/>
    </source>
</evidence>
<evidence type="ECO:0000313" key="6">
    <source>
        <dbReference type="EMBL" id="EOD47632.1"/>
    </source>
</evidence>
<reference evidence="7" key="1">
    <citation type="journal article" date="2013" name="Genome Announc.">
        <title>Draft genome sequence of Neofusicoccum parvum isolate UCR-NP2, a fungal vascular pathogen associated with grapevine cankers.</title>
        <authorList>
            <person name="Blanco-Ulate B."/>
            <person name="Rolshausen P."/>
            <person name="Cantu D."/>
        </authorList>
    </citation>
    <scope>NUCLEOTIDE SEQUENCE [LARGE SCALE GENOMIC DNA]</scope>
    <source>
        <strain evidence="7">UCR-NP2</strain>
    </source>
</reference>
<dbReference type="InterPro" id="IPR007568">
    <property type="entry name" value="RTA1"/>
</dbReference>
<feature type="transmembrane region" description="Helical" evidence="5">
    <location>
        <begin position="180"/>
        <end position="199"/>
    </location>
</feature>
<feature type="transmembrane region" description="Helical" evidence="5">
    <location>
        <begin position="109"/>
        <end position="127"/>
    </location>
</feature>